<proteinExistence type="predicted"/>
<keyword evidence="5" id="KW-0418">Kinase</keyword>
<accession>A0AAV6NZV5</accession>
<dbReference type="GO" id="GO:0003723">
    <property type="term" value="F:RNA binding"/>
    <property type="evidence" value="ECO:0007669"/>
    <property type="project" value="UniProtKB-UniRule"/>
</dbReference>
<dbReference type="AlphaFoldDB" id="A0AAV6NZV5"/>
<evidence type="ECO:0000256" key="3">
    <source>
        <dbReference type="ARBA" id="ARBA00022679"/>
    </source>
</evidence>
<dbReference type="EMBL" id="JAGKQH010000003">
    <property type="protein sequence ID" value="KAG6603861.1"/>
    <property type="molecule type" value="Genomic_DNA"/>
</dbReference>
<evidence type="ECO:0000256" key="1">
    <source>
        <dbReference type="ARBA" id="ARBA00012513"/>
    </source>
</evidence>
<evidence type="ECO:0000313" key="17">
    <source>
        <dbReference type="EMBL" id="KAG6603861.1"/>
    </source>
</evidence>
<keyword evidence="3" id="KW-0808">Transferase</keyword>
<reference evidence="17 18" key="1">
    <citation type="journal article" date="2021" name="Hortic Res">
        <title>The domestication of Cucurbita argyrosperma as revealed by the genome of its wild relative.</title>
        <authorList>
            <person name="Barrera-Redondo J."/>
            <person name="Sanchez-de la Vega G."/>
            <person name="Aguirre-Liguori J.A."/>
            <person name="Castellanos-Morales G."/>
            <person name="Gutierrez-Guerrero Y.T."/>
            <person name="Aguirre-Dugua X."/>
            <person name="Aguirre-Planter E."/>
            <person name="Tenaillon M.I."/>
            <person name="Lira-Saade R."/>
            <person name="Eguiarte L.E."/>
        </authorList>
    </citation>
    <scope>NUCLEOTIDE SEQUENCE [LARGE SCALE GENOMIC DNA]</scope>
    <source>
        <strain evidence="17">JBR-2021</strain>
    </source>
</reference>
<dbReference type="PANTHER" id="PTHR47634:SF5">
    <property type="entry name" value="OS09G0552300 PROTEIN"/>
    <property type="match status" value="1"/>
</dbReference>
<feature type="non-terminal residue" evidence="17">
    <location>
        <position position="1"/>
    </location>
</feature>
<evidence type="ECO:0000313" key="18">
    <source>
        <dbReference type="Proteomes" id="UP000685013"/>
    </source>
</evidence>
<comment type="catalytic activity">
    <reaction evidence="11">
        <text>L-threonyl-[protein] + ATP = O-phospho-L-threonyl-[protein] + ADP + H(+)</text>
        <dbReference type="Rhea" id="RHEA:46608"/>
        <dbReference type="Rhea" id="RHEA-COMP:11060"/>
        <dbReference type="Rhea" id="RHEA-COMP:11605"/>
        <dbReference type="ChEBI" id="CHEBI:15378"/>
        <dbReference type="ChEBI" id="CHEBI:30013"/>
        <dbReference type="ChEBI" id="CHEBI:30616"/>
        <dbReference type="ChEBI" id="CHEBI:61977"/>
        <dbReference type="ChEBI" id="CHEBI:456216"/>
        <dbReference type="EC" id="2.7.11.1"/>
    </reaction>
</comment>
<keyword evidence="4" id="KW-0547">Nucleotide-binding</keyword>
<evidence type="ECO:0000259" key="14">
    <source>
        <dbReference type="PROSITE" id="PS50011"/>
    </source>
</evidence>
<keyword evidence="2" id="KW-0723">Serine/threonine-protein kinase</keyword>
<dbReference type="GO" id="GO:0005524">
    <property type="term" value="F:ATP binding"/>
    <property type="evidence" value="ECO:0007669"/>
    <property type="project" value="UniProtKB-KW"/>
</dbReference>
<dbReference type="CDD" id="cd12254">
    <property type="entry name" value="RRM_hnRNPH_ESRPs_RBM12_like"/>
    <property type="match status" value="2"/>
</dbReference>
<dbReference type="PROSITE" id="PS00108">
    <property type="entry name" value="PROTEIN_KINASE_ST"/>
    <property type="match status" value="1"/>
</dbReference>
<organism evidence="17 18">
    <name type="scientific">Cucurbita argyrosperma subsp. sororia</name>
    <dbReference type="NCBI Taxonomy" id="37648"/>
    <lineage>
        <taxon>Eukaryota</taxon>
        <taxon>Viridiplantae</taxon>
        <taxon>Streptophyta</taxon>
        <taxon>Embryophyta</taxon>
        <taxon>Tracheophyta</taxon>
        <taxon>Spermatophyta</taxon>
        <taxon>Magnoliopsida</taxon>
        <taxon>eudicotyledons</taxon>
        <taxon>Gunneridae</taxon>
        <taxon>Pentapetalae</taxon>
        <taxon>rosids</taxon>
        <taxon>fabids</taxon>
        <taxon>Cucurbitales</taxon>
        <taxon>Cucurbitaceae</taxon>
        <taxon>Cucurbiteae</taxon>
        <taxon>Cucurbita</taxon>
    </lineage>
</organism>
<dbReference type="Pfam" id="PF00076">
    <property type="entry name" value="RRM_1"/>
    <property type="match status" value="2"/>
</dbReference>
<gene>
    <name evidence="17" type="ORF">SDJN03_04470</name>
</gene>
<dbReference type="SMART" id="SM00220">
    <property type="entry name" value="S_TKc"/>
    <property type="match status" value="1"/>
</dbReference>
<dbReference type="PROSITE" id="PS51519">
    <property type="entry name" value="RWP_RK"/>
    <property type="match status" value="1"/>
</dbReference>
<evidence type="ECO:0000256" key="5">
    <source>
        <dbReference type="ARBA" id="ARBA00022777"/>
    </source>
</evidence>
<dbReference type="GO" id="GO:0000245">
    <property type="term" value="P:spliceosomal complex assembly"/>
    <property type="evidence" value="ECO:0007669"/>
    <property type="project" value="TreeGrafter"/>
</dbReference>
<dbReference type="Proteomes" id="UP000685013">
    <property type="component" value="Chromosome 3"/>
</dbReference>
<sequence>MSCSSSSGSEDDEGVDSYRKGGYHGVRIGDHFAGGRYVAQRKLGWGQFSTVWLAYDTRTSKYVSLKIQKSAPQFAEAARHEIEVLSAISDSDPSSSKCIVQLIDHFKHAGPNGQHPCMVLEFLGDSLLRLIKYNRYKVLELNKVREICKCILVALDYLHRELSIIHADLKPENILLLSTIDPTKDPVRSGQAPILERPEGNPIGGTMNLIEKKLKRRARRAVSRISEKRASMGGATTKPDERKLDGVDLRNIAQNELKNKSEVEKANRSSESSVILTSFWGFKTIMYGPRGAMLGSGGVSDGYEVGSKRQRMMEPNPYFAVSSSTAGFQPYGYGSFPPTHAFPVVRLRGLPFNCTDIDIFKFFAGLDIVDVLLVNKNGRFMGEAFVVFAGSLQVEFALQRDRQNMGRRYVEVFSCKRQDYYNAVAAEVNYEGIYDNDYNGSPPPRQKRISDKDQMEYTEILKLRGLPFSVTKSNIIEFFGEFDLAEERIHIASRPDGKATGEAYVEFASAEDAKRAMSKDKMTIGSRYVELFPSTPNEARRAESRAFVVSQMTSSGFSTEFPNVADPMHDSYLSCFPKLNDEKFLHQDLNFLPCSSSMAVSKGPEIHQMKELCEPEASRSLNVGLTVLKRKCREFGIHRWPHRKIKSIDGLIRDLQEEAKHREEDQKALMAVTKRQMMLQNERESIERTPFRELESETKRFRQDVFKRRHKARALVSHSPV</sequence>
<dbReference type="SMART" id="SM00360">
    <property type="entry name" value="RRM"/>
    <property type="match status" value="2"/>
</dbReference>
<feature type="domain" description="RWP-RK" evidence="16">
    <location>
        <begin position="587"/>
        <end position="668"/>
    </location>
</feature>
<evidence type="ECO:0000256" key="9">
    <source>
        <dbReference type="ARBA" id="ARBA00023163"/>
    </source>
</evidence>
<evidence type="ECO:0000256" key="8">
    <source>
        <dbReference type="ARBA" id="ARBA00023125"/>
    </source>
</evidence>
<keyword evidence="18" id="KW-1185">Reference proteome</keyword>
<dbReference type="InterPro" id="IPR051334">
    <property type="entry name" value="SRPK"/>
</dbReference>
<evidence type="ECO:0000256" key="4">
    <source>
        <dbReference type="ARBA" id="ARBA00022741"/>
    </source>
</evidence>
<protein>
    <recommendedName>
        <fullName evidence="1">non-specific serine/threonine protein kinase</fullName>
        <ecNumber evidence="1">2.7.11.1</ecNumber>
    </recommendedName>
</protein>
<dbReference type="GO" id="GO:0004674">
    <property type="term" value="F:protein serine/threonine kinase activity"/>
    <property type="evidence" value="ECO:0007669"/>
    <property type="project" value="UniProtKB-KW"/>
</dbReference>
<dbReference type="PROSITE" id="PS50011">
    <property type="entry name" value="PROTEIN_KINASE_DOM"/>
    <property type="match status" value="1"/>
</dbReference>
<evidence type="ECO:0000256" key="7">
    <source>
        <dbReference type="ARBA" id="ARBA00023015"/>
    </source>
</evidence>
<dbReference type="GO" id="GO:0003677">
    <property type="term" value="F:DNA binding"/>
    <property type="evidence" value="ECO:0007669"/>
    <property type="project" value="UniProtKB-KW"/>
</dbReference>
<evidence type="ECO:0000256" key="2">
    <source>
        <dbReference type="ARBA" id="ARBA00022527"/>
    </source>
</evidence>
<evidence type="ECO:0000256" key="12">
    <source>
        <dbReference type="ARBA" id="ARBA00048679"/>
    </source>
</evidence>
<dbReference type="PANTHER" id="PTHR47634">
    <property type="entry name" value="PROTEIN KINASE DOMAIN-CONTAINING PROTEIN-RELATED"/>
    <property type="match status" value="1"/>
</dbReference>
<dbReference type="Pfam" id="PF00069">
    <property type="entry name" value="Pkinase"/>
    <property type="match status" value="1"/>
</dbReference>
<keyword evidence="6" id="KW-0067">ATP-binding</keyword>
<dbReference type="EC" id="2.7.11.1" evidence="1"/>
<keyword evidence="7" id="KW-0805">Transcription regulation</keyword>
<dbReference type="InterPro" id="IPR000504">
    <property type="entry name" value="RRM_dom"/>
</dbReference>
<evidence type="ECO:0000259" key="16">
    <source>
        <dbReference type="PROSITE" id="PS51519"/>
    </source>
</evidence>
<comment type="catalytic activity">
    <reaction evidence="12">
        <text>L-seryl-[protein] + ATP = O-phospho-L-seryl-[protein] + ADP + H(+)</text>
        <dbReference type="Rhea" id="RHEA:17989"/>
        <dbReference type="Rhea" id="RHEA-COMP:9863"/>
        <dbReference type="Rhea" id="RHEA-COMP:11604"/>
        <dbReference type="ChEBI" id="CHEBI:15378"/>
        <dbReference type="ChEBI" id="CHEBI:29999"/>
        <dbReference type="ChEBI" id="CHEBI:30616"/>
        <dbReference type="ChEBI" id="CHEBI:83421"/>
        <dbReference type="ChEBI" id="CHEBI:456216"/>
        <dbReference type="EC" id="2.7.11.1"/>
    </reaction>
</comment>
<evidence type="ECO:0000256" key="11">
    <source>
        <dbReference type="ARBA" id="ARBA00047899"/>
    </source>
</evidence>
<evidence type="ECO:0000259" key="15">
    <source>
        <dbReference type="PROSITE" id="PS50102"/>
    </source>
</evidence>
<dbReference type="InterPro" id="IPR003035">
    <property type="entry name" value="RWP-RK_dom"/>
</dbReference>
<comment type="caution">
    <text evidence="17">The sequence shown here is derived from an EMBL/GenBank/DDBJ whole genome shotgun (WGS) entry which is preliminary data.</text>
</comment>
<feature type="domain" description="RRM" evidence="15">
    <location>
        <begin position="459"/>
        <end position="536"/>
    </location>
</feature>
<feature type="domain" description="Protein kinase" evidence="14">
    <location>
        <begin position="37"/>
        <end position="433"/>
    </location>
</feature>
<dbReference type="GO" id="GO:0050684">
    <property type="term" value="P:regulation of mRNA processing"/>
    <property type="evidence" value="ECO:0007669"/>
    <property type="project" value="TreeGrafter"/>
</dbReference>
<evidence type="ECO:0000256" key="13">
    <source>
        <dbReference type="PROSITE-ProRule" id="PRU00176"/>
    </source>
</evidence>
<keyword evidence="10" id="KW-0539">Nucleus</keyword>
<name>A0AAV6NZV5_9ROSI</name>
<evidence type="ECO:0000256" key="10">
    <source>
        <dbReference type="ARBA" id="ARBA00023242"/>
    </source>
</evidence>
<dbReference type="InterPro" id="IPR000719">
    <property type="entry name" value="Prot_kinase_dom"/>
</dbReference>
<evidence type="ECO:0000256" key="6">
    <source>
        <dbReference type="ARBA" id="ARBA00022840"/>
    </source>
</evidence>
<dbReference type="Pfam" id="PF02042">
    <property type="entry name" value="RWP-RK"/>
    <property type="match status" value="1"/>
</dbReference>
<keyword evidence="9" id="KW-0804">Transcription</keyword>
<dbReference type="FunFam" id="3.30.200.20:FF:000303">
    <property type="entry name" value="Protein kinase superfamily protein"/>
    <property type="match status" value="1"/>
</dbReference>
<keyword evidence="8" id="KW-0238">DNA-binding</keyword>
<dbReference type="InterPro" id="IPR008271">
    <property type="entry name" value="Ser/Thr_kinase_AS"/>
</dbReference>
<keyword evidence="13" id="KW-0694">RNA-binding</keyword>
<dbReference type="PROSITE" id="PS50102">
    <property type="entry name" value="RRM"/>
    <property type="match status" value="1"/>
</dbReference>